<dbReference type="VEuPathDB" id="PlasmoDB:PmUG01_10044100"/>
<dbReference type="Pfam" id="PF08620">
    <property type="entry name" value="RPAP1_C"/>
    <property type="match status" value="1"/>
</dbReference>
<keyword evidence="2" id="KW-0472">Membrane</keyword>
<feature type="compositionally biased region" description="Basic and acidic residues" evidence="1">
    <location>
        <begin position="467"/>
        <end position="503"/>
    </location>
</feature>
<evidence type="ECO:0000313" key="4">
    <source>
        <dbReference type="EMBL" id="SBT71873.1"/>
    </source>
</evidence>
<dbReference type="PANTHER" id="PTHR21483">
    <property type="entry name" value="RNA POLYMERASE II-ASSOCIATED PROTEIN 1"/>
    <property type="match status" value="1"/>
</dbReference>
<accession>A0A1C3KE46</accession>
<feature type="transmembrane region" description="Helical" evidence="2">
    <location>
        <begin position="1466"/>
        <end position="1484"/>
    </location>
</feature>
<gene>
    <name evidence="4" type="primary">PmlGA01_100035400</name>
    <name evidence="4" type="ORF">PMLGA01_100035400</name>
</gene>
<protein>
    <submittedName>
        <fullName evidence="4">RNA polymerase II-associated protein 1, putative</fullName>
    </submittedName>
</protein>
<reference evidence="4 5" key="1">
    <citation type="submission" date="2016-06" db="EMBL/GenBank/DDBJ databases">
        <authorList>
            <consortium name="Pathogen Informatics"/>
        </authorList>
    </citation>
    <scope>NUCLEOTIDE SEQUENCE [LARGE SCALE GENOMIC DNA]</scope>
    <source>
        <strain evidence="4">PmlGA01</strain>
    </source>
</reference>
<dbReference type="InterPro" id="IPR039913">
    <property type="entry name" value="RPAP1/Rba50"/>
</dbReference>
<dbReference type="InterPro" id="IPR013929">
    <property type="entry name" value="RPAP1_C"/>
</dbReference>
<organism evidence="4 5">
    <name type="scientific">Plasmodium malariae</name>
    <dbReference type="NCBI Taxonomy" id="5858"/>
    <lineage>
        <taxon>Eukaryota</taxon>
        <taxon>Sar</taxon>
        <taxon>Alveolata</taxon>
        <taxon>Apicomplexa</taxon>
        <taxon>Aconoidasida</taxon>
        <taxon>Haemosporida</taxon>
        <taxon>Plasmodiidae</taxon>
        <taxon>Plasmodium</taxon>
        <taxon>Plasmodium (Plasmodium)</taxon>
    </lineage>
</organism>
<keyword evidence="2" id="KW-1133">Transmembrane helix</keyword>
<feature type="transmembrane region" description="Helical" evidence="2">
    <location>
        <begin position="1033"/>
        <end position="1056"/>
    </location>
</feature>
<sequence>MDDSTDHLQDKLRKERTNNQLIVNQCNFDIIEKYVDSSSDAEKTDEYLKEGNNNNQNDETWKYKPRSSCIDANTRKLNTNKFSTNKLNNNKLNNNKLYNNTLNYNKTVSQHNASFPPALHRSKLNLQKDNLDEKLDLRRIYESINNSPEGYVNDIKKECNDETIHPNLVNTCSIESTNNEEKRNTYAKKIKRIEEEQGNDMNVQNKYNITFQLNKNEIAKLQWTNPVNDGEVREIKNLKEVKLHEIRFDFSGILRIQINEHLFNEKKKKKIFNNFDGLYHHNEEPLNSGYTFPEILFLCQSSYSNQVCISLKILKNIFINLHLKVIYVTEKKLMHLLNDYDDIKNKYCFGFTFRRFVNYLNNDLNIFKKLLSLLNFHNNKNVEINCIHCLASYSFPNNVSTLTQNVIFDQSKEERSSNLKFYIDYELFCIYDFLSDSSFLFEGYNMFFYSSKKEKNRMNSTGKRGKKEFERGKEQEIEKTESDKTESDKTESDKMESDQKESYETDNDETEKNEDKVAGEQDVNRYVHPNKANSTIIKDGKVNKFINFISKYKENELFRKNEKDDEKTIKRSNRNKNEKKMNKADKNDTDVYLNYEVVANLERINKSVDDPLKRKQINFKIISLYKFKSYKYSEILNSVSNVLLTNFGIVEIENSCVCLLIGLLVMNKQQMNILKCSTLVKNLEKIYQSKIIGSELNNERLKRENKKIDTNIDYVDINFTYNLITLIRYIIIYNYDKKILEKFDVLSFLIFFKTLPFNKEKKNKEIYFFLACETLKVFRLLLYCNIYIESVDYFHDLINEISKENIKNNVIYKKFLSQAYLYIATYNIICTDLELSGFIYLTKIVRTLKIQLWNVFCMDYGETETSAHNSKYKRNEEITAQAKGADATTANATTANATTANATTANATKNKLDLTFNHLCDLELIYQCCCYLYSFFFSVKRKIYIYREESMSADHTVSQLANLVEQLIHAIIKEFINFLNMYRNVDTNKCNKITSDVSNNTSSSIISDLINRTRECPFPFCFIIYSKDVDVHFFFIMYIQILNILLCVTLELYYIYYEKEKKDIACVERLFALFSQDSFSCVRRNIFEIENVLDSYNTLLPLSYLFYNLYRIVNASIENSCCENASIGHTYTNNTNRTHSELLIHSLCFCSSVPLSSFCLKEIVSECDTVKCCAKTVKNGNVFFGKNSEQCRKNENDQKEDYLADVEGGTKTIYTSTCDDNSFHVKYDTNEEQKNRIVNEGKMISNYDSLDISTCILLFLQKYIEGKFLIYHSKKNIFLLLLKNIFKQCSKPINDVTKDEELIIRGVLKFFLNNYIIKFFSEHMNMSTFLKYFIQLFLVNNYKLTGDYLSEELSIYTDLVHIAQEYIFNRITCLEMTEKQGGMCEDDKVYLQNIQQIIDDFIKNEAVEQREKVQATQTYNNHHMINIFEKNKKNIYSSVRQNKLDISKSLSVLVCEKVIECFKKGYFFNPLLLAILFFFSSVSFPPECRRVFFNDHELIKILSKNVFIYFFDNRNYVIFTTSTYYGKKEENYLIDLTSLFPSVLSFILDLKKDEILGVDINLENYFKNIQSVYSHTSLMHFLFYTKSRMI</sequence>
<evidence type="ECO:0000256" key="2">
    <source>
        <dbReference type="SAM" id="Phobius"/>
    </source>
</evidence>
<feature type="region of interest" description="Disordered" evidence="1">
    <location>
        <begin position="457"/>
        <end position="524"/>
    </location>
</feature>
<dbReference type="GO" id="GO:0006366">
    <property type="term" value="P:transcription by RNA polymerase II"/>
    <property type="evidence" value="ECO:0007669"/>
    <property type="project" value="InterPro"/>
</dbReference>
<name>A0A1C3KE46_PLAMA</name>
<keyword evidence="2" id="KW-0812">Transmembrane</keyword>
<dbReference type="EMBL" id="LT594498">
    <property type="protein sequence ID" value="SBT71873.1"/>
    <property type="molecule type" value="Genomic_DNA"/>
</dbReference>
<proteinExistence type="predicted"/>
<feature type="compositionally biased region" description="Basic and acidic residues" evidence="1">
    <location>
        <begin position="513"/>
        <end position="524"/>
    </location>
</feature>
<evidence type="ECO:0000256" key="1">
    <source>
        <dbReference type="SAM" id="MobiDB-lite"/>
    </source>
</evidence>
<dbReference type="Proteomes" id="UP000219799">
    <property type="component" value="Chromosome 10"/>
</dbReference>
<evidence type="ECO:0000313" key="5">
    <source>
        <dbReference type="Proteomes" id="UP000219799"/>
    </source>
</evidence>
<feature type="domain" description="RPAP1 C-terminal" evidence="3">
    <location>
        <begin position="245"/>
        <end position="321"/>
    </location>
</feature>
<evidence type="ECO:0000259" key="3">
    <source>
        <dbReference type="Pfam" id="PF08620"/>
    </source>
</evidence>
<dbReference type="PANTHER" id="PTHR21483:SF18">
    <property type="entry name" value="RNA POLYMERASE II-ASSOCIATED PROTEIN 1"/>
    <property type="match status" value="1"/>
</dbReference>